<dbReference type="AlphaFoldDB" id="A0A420BF11"/>
<evidence type="ECO:0000313" key="3">
    <source>
        <dbReference type="Proteomes" id="UP000286246"/>
    </source>
</evidence>
<feature type="transmembrane region" description="Helical" evidence="1">
    <location>
        <begin position="32"/>
        <end position="48"/>
    </location>
</feature>
<gene>
    <name evidence="2" type="ORF">DFQ12_0121</name>
</gene>
<comment type="caution">
    <text evidence="2">The sequence shown here is derived from an EMBL/GenBank/DDBJ whole genome shotgun (WGS) entry which is preliminary data.</text>
</comment>
<reference evidence="2 3" key="1">
    <citation type="submission" date="2018-09" db="EMBL/GenBank/DDBJ databases">
        <title>Genomic Encyclopedia of Type Strains, Phase III (KMG-III): the genomes of soil and plant-associated and newly described type strains.</title>
        <authorList>
            <person name="Whitman W."/>
        </authorList>
    </citation>
    <scope>NUCLEOTIDE SEQUENCE [LARGE SCALE GENOMIC DNA]</scope>
    <source>
        <strain evidence="2 3">CECT 7938</strain>
    </source>
</reference>
<accession>A0A420BF11</accession>
<sequence length="51" mass="5883">MLSYIAAIGLVFLGIMLKYSSQDSYSPLRKYWIFFTIGGLLSILYNLFQLL</sequence>
<keyword evidence="1" id="KW-0472">Membrane</keyword>
<keyword evidence="3" id="KW-1185">Reference proteome</keyword>
<evidence type="ECO:0000313" key="2">
    <source>
        <dbReference type="EMBL" id="RKE55290.1"/>
    </source>
</evidence>
<proteinExistence type="predicted"/>
<dbReference type="EMBL" id="RAPY01000001">
    <property type="protein sequence ID" value="RKE55290.1"/>
    <property type="molecule type" value="Genomic_DNA"/>
</dbReference>
<keyword evidence="1" id="KW-0812">Transmembrane</keyword>
<evidence type="ECO:0000256" key="1">
    <source>
        <dbReference type="SAM" id="Phobius"/>
    </source>
</evidence>
<name>A0A420BF11_SPHD1</name>
<dbReference type="Proteomes" id="UP000286246">
    <property type="component" value="Unassembled WGS sequence"/>
</dbReference>
<organism evidence="2 3">
    <name type="scientific">Sphingobacterium detergens</name>
    <dbReference type="NCBI Taxonomy" id="1145106"/>
    <lineage>
        <taxon>Bacteria</taxon>
        <taxon>Pseudomonadati</taxon>
        <taxon>Bacteroidota</taxon>
        <taxon>Sphingobacteriia</taxon>
        <taxon>Sphingobacteriales</taxon>
        <taxon>Sphingobacteriaceae</taxon>
        <taxon>Sphingobacterium</taxon>
    </lineage>
</organism>
<protein>
    <submittedName>
        <fullName evidence="2">Uncharacterized protein</fullName>
    </submittedName>
</protein>
<keyword evidence="1" id="KW-1133">Transmembrane helix</keyword>